<evidence type="ECO:0000313" key="2">
    <source>
        <dbReference type="Proteomes" id="UP000672009"/>
    </source>
</evidence>
<accession>A0A975FBZ9</accession>
<proteinExistence type="predicted"/>
<dbReference type="EMBL" id="CP072793">
    <property type="protein sequence ID" value="QTR54165.1"/>
    <property type="molecule type" value="Genomic_DNA"/>
</dbReference>
<name>A0A975FBZ9_9GAMM</name>
<dbReference type="AlphaFoldDB" id="A0A975FBZ9"/>
<protein>
    <submittedName>
        <fullName evidence="1">Iron-containing redox enzyme family protein</fullName>
    </submittedName>
</protein>
<dbReference type="KEGG" id="tun:J9260_03455"/>
<dbReference type="InterPro" id="IPR016084">
    <property type="entry name" value="Haem_Oase-like_multi-hlx"/>
</dbReference>
<gene>
    <name evidence="1" type="ORF">J9260_03455</name>
</gene>
<dbReference type="RefSeq" id="WP_210219665.1">
    <property type="nucleotide sequence ID" value="NZ_CP072793.1"/>
</dbReference>
<reference evidence="1" key="1">
    <citation type="submission" date="2021-04" db="EMBL/GenBank/DDBJ databases">
        <title>Genomics, taxonomy and metabolism of representatives of sulfur bacteria of the genus Thiothrix: Thiothrix fructosivorans QT, Thiothrix unzii A1T and three new species, Thiothrix subterranea sp. nov., Thiothrix litoralis sp. nov. and 'Candidatus Thiothrix anitrata' sp. nov.</title>
        <authorList>
            <person name="Ravin N.V."/>
            <person name="Smolyakov D."/>
            <person name="Rudenko T.S."/>
            <person name="Mardanov A.V."/>
            <person name="Beletsky A.V."/>
            <person name="Markov N.D."/>
            <person name="Fomenkov A.I."/>
            <person name="Roberts R.J."/>
            <person name="Karnachuk O.V."/>
            <person name="Novikov A."/>
            <person name="Grabovich M.Y."/>
        </authorList>
    </citation>
    <scope>NUCLEOTIDE SEQUENCE</scope>
    <source>
        <strain evidence="1">A1</strain>
    </source>
</reference>
<keyword evidence="2" id="KW-1185">Reference proteome</keyword>
<dbReference type="Pfam" id="PF14518">
    <property type="entry name" value="Haem_oxygenas_2"/>
    <property type="match status" value="1"/>
</dbReference>
<dbReference type="Gene3D" id="1.20.910.10">
    <property type="entry name" value="Heme oxygenase-like"/>
    <property type="match status" value="1"/>
</dbReference>
<evidence type="ECO:0000313" key="1">
    <source>
        <dbReference type="EMBL" id="QTR54165.1"/>
    </source>
</evidence>
<dbReference type="Proteomes" id="UP000672009">
    <property type="component" value="Chromosome"/>
</dbReference>
<sequence>MNFYEQLVQATESERQVLYRVPQLISALSGEISVDTYRAYLTQAYHHVRHTIRFLMAMGVQLPEEKKWLHAVIAEYINEEQGHEEWILNDIEAAGGDKEVARRSIPHLETQVLVAYNYDYINRHNPVGFLGMVFMLESTSIRLATQGANTIQLALGLPATAFTYLQSHGTLDISHMEFFRQLVNRIDDAADQAAIIEVARNTFRLFANVLQSIPMNAEVKYAA</sequence>
<dbReference type="SMART" id="SM01236">
    <property type="entry name" value="Haem_oxygenase_2"/>
    <property type="match status" value="1"/>
</dbReference>
<organism evidence="1 2">
    <name type="scientific">Thiothrix unzii</name>
    <dbReference type="NCBI Taxonomy" id="111769"/>
    <lineage>
        <taxon>Bacteria</taxon>
        <taxon>Pseudomonadati</taxon>
        <taxon>Pseudomonadota</taxon>
        <taxon>Gammaproteobacteria</taxon>
        <taxon>Thiotrichales</taxon>
        <taxon>Thiotrichaceae</taxon>
        <taxon>Thiothrix</taxon>
    </lineage>
</organism>
<dbReference type="SUPFAM" id="SSF48613">
    <property type="entry name" value="Heme oxygenase-like"/>
    <property type="match status" value="1"/>
</dbReference>